<dbReference type="InterPro" id="IPR019455">
    <property type="entry name" value="Acetolactate_synth_ssu_C"/>
</dbReference>
<dbReference type="Proteomes" id="UP000185812">
    <property type="component" value="Unassembled WGS sequence"/>
</dbReference>
<dbReference type="UniPathway" id="UPA00047">
    <property type="reaction ID" value="UER00055"/>
</dbReference>
<dbReference type="CDD" id="cd04878">
    <property type="entry name" value="ACT_AHAS"/>
    <property type="match status" value="1"/>
</dbReference>
<evidence type="ECO:0000256" key="8">
    <source>
        <dbReference type="ARBA" id="ARBA00048670"/>
    </source>
</evidence>
<dbReference type="RefSeq" id="WP_218587566.1">
    <property type="nucleotide sequence ID" value="NZ_FRAU01000002.1"/>
</dbReference>
<dbReference type="GO" id="GO:0005829">
    <property type="term" value="C:cytosol"/>
    <property type="evidence" value="ECO:0007669"/>
    <property type="project" value="TreeGrafter"/>
</dbReference>
<comment type="pathway">
    <text evidence="2">Amino-acid biosynthesis; L-valine biosynthesis; L-valine from pyruvate: step 1/4.</text>
</comment>
<reference evidence="11" key="1">
    <citation type="submission" date="2016-11" db="EMBL/GenBank/DDBJ databases">
        <authorList>
            <person name="Varghese N."/>
            <person name="Submissions S."/>
        </authorList>
    </citation>
    <scope>NUCLEOTIDE SEQUENCE [LARGE SCALE GENOMIC DNA]</scope>
    <source>
        <strain evidence="11">DSM 22212</strain>
    </source>
</reference>
<name>A0A1M6RZM7_9BACT</name>
<evidence type="ECO:0000313" key="10">
    <source>
        <dbReference type="EMBL" id="SHK37925.1"/>
    </source>
</evidence>
<dbReference type="InterPro" id="IPR002912">
    <property type="entry name" value="ACT_dom"/>
</dbReference>
<dbReference type="STRING" id="633813.SAMN04488087_1020"/>
<evidence type="ECO:0000256" key="5">
    <source>
        <dbReference type="ARBA" id="ARBA00013145"/>
    </source>
</evidence>
<keyword evidence="7" id="KW-0100">Branched-chain amino acid biosynthesis</keyword>
<dbReference type="EC" id="2.2.1.6" evidence="5"/>
<dbReference type="GO" id="GO:0003984">
    <property type="term" value="F:acetolactate synthase activity"/>
    <property type="evidence" value="ECO:0007669"/>
    <property type="project" value="UniProtKB-EC"/>
</dbReference>
<protein>
    <recommendedName>
        <fullName evidence="5">acetolactate synthase</fullName>
        <ecNumber evidence="5">2.2.1.6</ecNumber>
    </recommendedName>
</protein>
<dbReference type="PANTHER" id="PTHR30239">
    <property type="entry name" value="ACETOLACTATE SYNTHASE SMALL SUBUNIT"/>
    <property type="match status" value="1"/>
</dbReference>
<dbReference type="FunFam" id="3.30.70.1150:FF:000001">
    <property type="entry name" value="Acetolactate synthase small subunit"/>
    <property type="match status" value="1"/>
</dbReference>
<evidence type="ECO:0000259" key="9">
    <source>
        <dbReference type="PROSITE" id="PS51671"/>
    </source>
</evidence>
<evidence type="ECO:0000313" key="11">
    <source>
        <dbReference type="Proteomes" id="UP000185812"/>
    </source>
</evidence>
<accession>A0A1M6RZM7</accession>
<dbReference type="InterPro" id="IPR054480">
    <property type="entry name" value="AHAS_small-like_ACT"/>
</dbReference>
<dbReference type="GO" id="GO:0009099">
    <property type="term" value="P:L-valine biosynthetic process"/>
    <property type="evidence" value="ECO:0007669"/>
    <property type="project" value="UniProtKB-UniPathway"/>
</dbReference>
<dbReference type="InterPro" id="IPR004789">
    <property type="entry name" value="Acetalactate_synth_ssu"/>
</dbReference>
<evidence type="ECO:0000256" key="1">
    <source>
        <dbReference type="ARBA" id="ARBA00004974"/>
    </source>
</evidence>
<dbReference type="PANTHER" id="PTHR30239:SF0">
    <property type="entry name" value="ACETOLACTATE SYNTHASE SMALL SUBUNIT 1, CHLOROPLASTIC"/>
    <property type="match status" value="1"/>
</dbReference>
<dbReference type="EMBL" id="FRAU01000002">
    <property type="protein sequence ID" value="SHK37925.1"/>
    <property type="molecule type" value="Genomic_DNA"/>
</dbReference>
<proteinExistence type="inferred from homology"/>
<organism evidence="10 11">
    <name type="scientific">Rhodothermus profundi</name>
    <dbReference type="NCBI Taxonomy" id="633813"/>
    <lineage>
        <taxon>Bacteria</taxon>
        <taxon>Pseudomonadati</taxon>
        <taxon>Rhodothermota</taxon>
        <taxon>Rhodothermia</taxon>
        <taxon>Rhodothermales</taxon>
        <taxon>Rhodothermaceae</taxon>
        <taxon>Rhodothermus</taxon>
    </lineage>
</organism>
<evidence type="ECO:0000256" key="4">
    <source>
        <dbReference type="ARBA" id="ARBA00011744"/>
    </source>
</evidence>
<dbReference type="UniPathway" id="UPA00049">
    <property type="reaction ID" value="UER00059"/>
</dbReference>
<dbReference type="InterPro" id="IPR027271">
    <property type="entry name" value="Acetolactate_synth/TF_NikR_C"/>
</dbReference>
<dbReference type="PROSITE" id="PS51671">
    <property type="entry name" value="ACT"/>
    <property type="match status" value="1"/>
</dbReference>
<comment type="similarity">
    <text evidence="3">Belongs to the acetolactate synthase small subunit family.</text>
</comment>
<dbReference type="GO" id="GO:1990610">
    <property type="term" value="F:acetolactate synthase regulator activity"/>
    <property type="evidence" value="ECO:0007669"/>
    <property type="project" value="InterPro"/>
</dbReference>
<dbReference type="Pfam" id="PF22629">
    <property type="entry name" value="ACT_AHAS_ss"/>
    <property type="match status" value="1"/>
</dbReference>
<dbReference type="NCBIfam" id="NF008864">
    <property type="entry name" value="PRK11895.1"/>
    <property type="match status" value="1"/>
</dbReference>
<dbReference type="InterPro" id="IPR039557">
    <property type="entry name" value="AHAS_ACT"/>
</dbReference>
<dbReference type="SUPFAM" id="SSF55021">
    <property type="entry name" value="ACT-like"/>
    <property type="match status" value="2"/>
</dbReference>
<comment type="pathway">
    <text evidence="1">Amino-acid biosynthesis; L-isoleucine biosynthesis; L-isoleucine from 2-oxobutanoate: step 1/4.</text>
</comment>
<comment type="subunit">
    <text evidence="4">Dimer of large and small chains.</text>
</comment>
<evidence type="ECO:0000256" key="3">
    <source>
        <dbReference type="ARBA" id="ARBA00006341"/>
    </source>
</evidence>
<evidence type="ECO:0000256" key="2">
    <source>
        <dbReference type="ARBA" id="ARBA00005025"/>
    </source>
</evidence>
<evidence type="ECO:0000256" key="6">
    <source>
        <dbReference type="ARBA" id="ARBA00022605"/>
    </source>
</evidence>
<keyword evidence="6" id="KW-0028">Amino-acid biosynthesis</keyword>
<dbReference type="InterPro" id="IPR045865">
    <property type="entry name" value="ACT-like_dom_sf"/>
</dbReference>
<dbReference type="GO" id="GO:0009097">
    <property type="term" value="P:isoleucine biosynthetic process"/>
    <property type="evidence" value="ECO:0007669"/>
    <property type="project" value="UniProtKB-UniPathway"/>
</dbReference>
<keyword evidence="11" id="KW-1185">Reference proteome</keyword>
<comment type="catalytic activity">
    <reaction evidence="8">
        <text>2 pyruvate + H(+) = (2S)-2-acetolactate + CO2</text>
        <dbReference type="Rhea" id="RHEA:25249"/>
        <dbReference type="ChEBI" id="CHEBI:15361"/>
        <dbReference type="ChEBI" id="CHEBI:15378"/>
        <dbReference type="ChEBI" id="CHEBI:16526"/>
        <dbReference type="ChEBI" id="CHEBI:58476"/>
        <dbReference type="EC" id="2.2.1.6"/>
    </reaction>
</comment>
<gene>
    <name evidence="10" type="ORF">SAMN04488087_1020</name>
</gene>
<dbReference type="AlphaFoldDB" id="A0A1M6RZM7"/>
<dbReference type="Gene3D" id="3.30.70.1150">
    <property type="entry name" value="ACT-like. Chain A, domain 2"/>
    <property type="match status" value="1"/>
</dbReference>
<feature type="domain" description="ACT" evidence="9">
    <location>
        <begin position="35"/>
        <end position="109"/>
    </location>
</feature>
<evidence type="ECO:0000256" key="7">
    <source>
        <dbReference type="ARBA" id="ARBA00023304"/>
    </source>
</evidence>
<dbReference type="NCBIfam" id="TIGR00119">
    <property type="entry name" value="acolac_sm"/>
    <property type="match status" value="1"/>
</dbReference>
<dbReference type="Gene3D" id="3.30.70.260">
    <property type="match status" value="1"/>
</dbReference>
<dbReference type="Pfam" id="PF10369">
    <property type="entry name" value="ALS_ss_C"/>
    <property type="match status" value="1"/>
</dbReference>
<sequence length="206" mass="23001">MQAEMPMLTPQQILRKRKAGEPLLPGEPEQVHRHTIAVLLENTIGALIRVVNLFSARGFNLESVTVGETDDPTVSRMTIVTTGNDRIIGQVLRQLDRLIDTLHVEDLSGSSFVERELCLLKVRYTNETRAAIMDTAEIFRGKVVDITPDTMTFELTGPTSKIEAFIKLMRPHGILEVARSGRVAMRRSSGSWLTHEDPALNLSAER</sequence>